<keyword evidence="6" id="KW-1185">Reference proteome</keyword>
<dbReference type="Proteomes" id="UP000190787">
    <property type="component" value="Unassembled WGS sequence"/>
</dbReference>
<proteinExistence type="inferred from homology"/>
<dbReference type="Pfam" id="PF00535">
    <property type="entry name" value="Glycos_transf_2"/>
    <property type="match status" value="1"/>
</dbReference>
<evidence type="ECO:0000256" key="3">
    <source>
        <dbReference type="ARBA" id="ARBA00022679"/>
    </source>
</evidence>
<evidence type="ECO:0000256" key="1">
    <source>
        <dbReference type="ARBA" id="ARBA00006739"/>
    </source>
</evidence>
<evidence type="ECO:0000256" key="2">
    <source>
        <dbReference type="ARBA" id="ARBA00022676"/>
    </source>
</evidence>
<reference evidence="5 6" key="1">
    <citation type="submission" date="2016-11" db="EMBL/GenBank/DDBJ databases">
        <title>A multilocus sequence analysis scheme for characterization of bacteria in the genus Thioclava.</title>
        <authorList>
            <person name="Liu Y."/>
            <person name="Shao Z."/>
        </authorList>
    </citation>
    <scope>NUCLEOTIDE SEQUENCE [LARGE SCALE GENOMIC DNA]</scope>
    <source>
        <strain evidence="5 6">TAW-CT134</strain>
    </source>
</reference>
<protein>
    <recommendedName>
        <fullName evidence="4">Glycosyltransferase 2-like domain-containing protein</fullName>
    </recommendedName>
</protein>
<dbReference type="SUPFAM" id="SSF53448">
    <property type="entry name" value="Nucleotide-diphospho-sugar transferases"/>
    <property type="match status" value="1"/>
</dbReference>
<feature type="domain" description="Glycosyltransferase 2-like" evidence="4">
    <location>
        <begin position="7"/>
        <end position="132"/>
    </location>
</feature>
<evidence type="ECO:0000313" key="5">
    <source>
        <dbReference type="EMBL" id="OOY24157.1"/>
    </source>
</evidence>
<dbReference type="InterPro" id="IPR001173">
    <property type="entry name" value="Glyco_trans_2-like"/>
</dbReference>
<gene>
    <name evidence="5" type="ORF">BMI91_08815</name>
</gene>
<dbReference type="EMBL" id="MPZV01000002">
    <property type="protein sequence ID" value="OOY24157.1"/>
    <property type="molecule type" value="Genomic_DNA"/>
</dbReference>
<dbReference type="PANTHER" id="PTHR43685:SF5">
    <property type="entry name" value="GLYCOSYLTRANSFERASE EPSE-RELATED"/>
    <property type="match status" value="1"/>
</dbReference>
<accession>A0ABX3MWV2</accession>
<keyword evidence="2" id="KW-0328">Glycosyltransferase</keyword>
<keyword evidence="3" id="KW-0808">Transferase</keyword>
<dbReference type="InterPro" id="IPR029044">
    <property type="entry name" value="Nucleotide-diphossugar_trans"/>
</dbReference>
<comment type="caution">
    <text evidence="5">The sequence shown here is derived from an EMBL/GenBank/DDBJ whole genome shotgun (WGS) entry which is preliminary data.</text>
</comment>
<dbReference type="CDD" id="cd00761">
    <property type="entry name" value="Glyco_tranf_GTA_type"/>
    <property type="match status" value="1"/>
</dbReference>
<organism evidence="5 6">
    <name type="scientific">Thioclava sediminum</name>
    <dbReference type="NCBI Taxonomy" id="1915319"/>
    <lineage>
        <taxon>Bacteria</taxon>
        <taxon>Pseudomonadati</taxon>
        <taxon>Pseudomonadota</taxon>
        <taxon>Alphaproteobacteria</taxon>
        <taxon>Rhodobacterales</taxon>
        <taxon>Paracoccaceae</taxon>
        <taxon>Thioclava</taxon>
    </lineage>
</organism>
<sequence length="399" mass="43216">MAERITVIMANWCGASYLAAAIASLRRQTVSDWRLIVSDDGSDDDSVAIAQDFARQDPRIDVLTADTSSGPATARNRALERAKGEWVAILDSDDLMHPERLKRMLEGAETLGADVIADDMVFFGTVPGSGGRTLLEPMSLVAPLEITAKLWVEAAAPETELPPLGYLKPMIRRAILGDLRYDPDLRIGEDFDFVLRLLLKGAKFCALPDPMYLYRRHNASISHRLSPAAIDAMVRAQQRLSEGLDPTVAAQLAARHRGLQKMAAFEALVANLKARQFAAAAIKIARRPSLAQDVLRSLAERRKGKDAIGPERRAVRVSLGAEEGADVLADEIASASVAEKMHVSVPKPVAPGARWASPPAKMAAKLSALSEANDVIPEALDGAGAWARWLLPQWAQEQA</sequence>
<dbReference type="PANTHER" id="PTHR43685">
    <property type="entry name" value="GLYCOSYLTRANSFERASE"/>
    <property type="match status" value="1"/>
</dbReference>
<dbReference type="RefSeq" id="WP_078604698.1">
    <property type="nucleotide sequence ID" value="NZ_MPZV01000002.1"/>
</dbReference>
<dbReference type="InterPro" id="IPR050834">
    <property type="entry name" value="Glycosyltransf_2"/>
</dbReference>
<evidence type="ECO:0000259" key="4">
    <source>
        <dbReference type="Pfam" id="PF00535"/>
    </source>
</evidence>
<dbReference type="Gene3D" id="3.90.550.10">
    <property type="entry name" value="Spore Coat Polysaccharide Biosynthesis Protein SpsA, Chain A"/>
    <property type="match status" value="1"/>
</dbReference>
<comment type="similarity">
    <text evidence="1">Belongs to the glycosyltransferase 2 family.</text>
</comment>
<name>A0ABX3MWV2_9RHOB</name>
<evidence type="ECO:0000313" key="6">
    <source>
        <dbReference type="Proteomes" id="UP000190787"/>
    </source>
</evidence>